<feature type="domain" description="RagB/SusD" evidence="7">
    <location>
        <begin position="362"/>
        <end position="509"/>
    </location>
</feature>
<keyword evidence="10" id="KW-1185">Reference proteome</keyword>
<evidence type="ECO:0000259" key="7">
    <source>
        <dbReference type="Pfam" id="PF07980"/>
    </source>
</evidence>
<reference evidence="9 10" key="1">
    <citation type="submission" date="2016-10" db="EMBL/GenBank/DDBJ databases">
        <authorList>
            <person name="de Groot N.N."/>
        </authorList>
    </citation>
    <scope>NUCLEOTIDE SEQUENCE [LARGE SCALE GENOMIC DNA]</scope>
    <source>
        <strain evidence="9 10">DSM 19886</strain>
    </source>
</reference>
<protein>
    <submittedName>
        <fullName evidence="9">Starch-binding associating with outer membrane</fullName>
    </submittedName>
</protein>
<keyword evidence="5" id="KW-0998">Cell outer membrane</keyword>
<organism evidence="9 10">
    <name type="scientific">Kriegella aquimaris</name>
    <dbReference type="NCBI Taxonomy" id="192904"/>
    <lineage>
        <taxon>Bacteria</taxon>
        <taxon>Pseudomonadati</taxon>
        <taxon>Bacteroidota</taxon>
        <taxon>Flavobacteriia</taxon>
        <taxon>Flavobacteriales</taxon>
        <taxon>Flavobacteriaceae</taxon>
        <taxon>Kriegella</taxon>
    </lineage>
</organism>
<dbReference type="Gene3D" id="1.25.40.390">
    <property type="match status" value="1"/>
</dbReference>
<keyword evidence="3 6" id="KW-0732">Signal</keyword>
<dbReference type="OrthoDB" id="5694214at2"/>
<comment type="similarity">
    <text evidence="2">Belongs to the SusD family.</text>
</comment>
<dbReference type="InterPro" id="IPR033985">
    <property type="entry name" value="SusD-like_N"/>
</dbReference>
<dbReference type="Pfam" id="PF14322">
    <property type="entry name" value="SusD-like_3"/>
    <property type="match status" value="1"/>
</dbReference>
<feature type="domain" description="SusD-like N-terminal" evidence="8">
    <location>
        <begin position="50"/>
        <end position="220"/>
    </location>
</feature>
<sequence length="519" mass="59433">MKTKLTSKFLILLLSFFVLSSCDKFLEEDLRDEITPDAFFTNDKEAELAVNGVYRLYHNNNLYGQRGLDNYYTSGADIQAASRNVNNAIHNYLIQEGTADGNGTWIQLYRVINNTTEFISNIEGNENLSQEAIDQRLGELLFLRALAYYHLTNLWGDVPFYTEQLPVPERSVLGRSPKAEIRSAMKADLARAFDLLPTSYSGSNLGRASKWAAATLKAKYHLFDGEWALAKAECDIVIDQSPHRLLDNYADVFDQSDPSNQYNDEYIFVVDFEADLVGELSTTRTDDYNPRIRDEPAGRNNDTIVDGVSGSKVSIFQGLLRDRNEDMTGFGWSVPLPEFASKENWQEGDLRYDATIVSEYLGWKLSFPYFRKNWNLDQENSLRSNHPENYIVFRLADVYLMAAEAENELNGPGNAFGYVNTVRERAFEPDQPWSGLSQDQFREAMYDERRFELSAEGHRRMDLIRWGILLERVQSVQHRAWNNPGANIQPYHVLLPIPQNQLELNPNLLESDPSNNGYR</sequence>
<proteinExistence type="inferred from homology"/>
<evidence type="ECO:0000313" key="9">
    <source>
        <dbReference type="EMBL" id="SDL50149.1"/>
    </source>
</evidence>
<evidence type="ECO:0000313" key="10">
    <source>
        <dbReference type="Proteomes" id="UP000199440"/>
    </source>
</evidence>
<dbReference type="PROSITE" id="PS51257">
    <property type="entry name" value="PROKAR_LIPOPROTEIN"/>
    <property type="match status" value="1"/>
</dbReference>
<evidence type="ECO:0000256" key="2">
    <source>
        <dbReference type="ARBA" id="ARBA00006275"/>
    </source>
</evidence>
<name>A0A1G9KKG3_9FLAO</name>
<accession>A0A1G9KKG3</accession>
<dbReference type="STRING" id="192904.SAMN04488514_1011028"/>
<dbReference type="EMBL" id="FNGV01000001">
    <property type="protein sequence ID" value="SDL50149.1"/>
    <property type="molecule type" value="Genomic_DNA"/>
</dbReference>
<dbReference type="AlphaFoldDB" id="A0A1G9KKG3"/>
<evidence type="ECO:0000256" key="3">
    <source>
        <dbReference type="ARBA" id="ARBA00022729"/>
    </source>
</evidence>
<feature type="signal peptide" evidence="6">
    <location>
        <begin position="1"/>
        <end position="20"/>
    </location>
</feature>
<dbReference type="InterPro" id="IPR012944">
    <property type="entry name" value="SusD_RagB_dom"/>
</dbReference>
<evidence type="ECO:0000256" key="1">
    <source>
        <dbReference type="ARBA" id="ARBA00004442"/>
    </source>
</evidence>
<feature type="chain" id="PRO_5011501271" evidence="6">
    <location>
        <begin position="21"/>
        <end position="519"/>
    </location>
</feature>
<keyword evidence="4" id="KW-0472">Membrane</keyword>
<dbReference type="InterPro" id="IPR011990">
    <property type="entry name" value="TPR-like_helical_dom_sf"/>
</dbReference>
<gene>
    <name evidence="9" type="ORF">SAMN04488514_1011028</name>
</gene>
<evidence type="ECO:0000256" key="6">
    <source>
        <dbReference type="SAM" id="SignalP"/>
    </source>
</evidence>
<evidence type="ECO:0000259" key="8">
    <source>
        <dbReference type="Pfam" id="PF14322"/>
    </source>
</evidence>
<dbReference type="Proteomes" id="UP000199440">
    <property type="component" value="Unassembled WGS sequence"/>
</dbReference>
<dbReference type="GO" id="GO:0009279">
    <property type="term" value="C:cell outer membrane"/>
    <property type="evidence" value="ECO:0007669"/>
    <property type="project" value="UniProtKB-SubCell"/>
</dbReference>
<dbReference type="SUPFAM" id="SSF48452">
    <property type="entry name" value="TPR-like"/>
    <property type="match status" value="1"/>
</dbReference>
<evidence type="ECO:0000256" key="5">
    <source>
        <dbReference type="ARBA" id="ARBA00023237"/>
    </source>
</evidence>
<dbReference type="Pfam" id="PF07980">
    <property type="entry name" value="SusD_RagB"/>
    <property type="match status" value="1"/>
</dbReference>
<evidence type="ECO:0000256" key="4">
    <source>
        <dbReference type="ARBA" id="ARBA00023136"/>
    </source>
</evidence>
<dbReference type="RefSeq" id="WP_089886034.1">
    <property type="nucleotide sequence ID" value="NZ_FNGV01000001.1"/>
</dbReference>
<comment type="subcellular location">
    <subcellularLocation>
        <location evidence="1">Cell outer membrane</location>
    </subcellularLocation>
</comment>